<dbReference type="OrthoDB" id="10336554at2759"/>
<organism evidence="2 3">
    <name type="scientific">Kwoniella mangroviensis CBS 10435</name>
    <dbReference type="NCBI Taxonomy" id="1331196"/>
    <lineage>
        <taxon>Eukaryota</taxon>
        <taxon>Fungi</taxon>
        <taxon>Dikarya</taxon>
        <taxon>Basidiomycota</taxon>
        <taxon>Agaricomycotina</taxon>
        <taxon>Tremellomycetes</taxon>
        <taxon>Tremellales</taxon>
        <taxon>Cryptococcaceae</taxon>
        <taxon>Kwoniella</taxon>
    </lineage>
</organism>
<name>A0A1B9IHS1_9TREE</name>
<protein>
    <submittedName>
        <fullName evidence="2">Uncharacterized protein</fullName>
    </submittedName>
</protein>
<evidence type="ECO:0000313" key="2">
    <source>
        <dbReference type="EMBL" id="OCF55239.1"/>
    </source>
</evidence>
<evidence type="ECO:0000313" key="3">
    <source>
        <dbReference type="Proteomes" id="UP000092583"/>
    </source>
</evidence>
<accession>A0A1B9IHS1</accession>
<feature type="region of interest" description="Disordered" evidence="1">
    <location>
        <begin position="1"/>
        <end position="23"/>
    </location>
</feature>
<dbReference type="AlphaFoldDB" id="A0A1B9IHS1"/>
<gene>
    <name evidence="2" type="ORF">L486_07352</name>
</gene>
<proteinExistence type="predicted"/>
<sequence length="96" mass="11033">MPNSTTVYEYEPEGGRPSDTETPPYSLIRDLAKAVHDVLYCDVAVQYYTRGEGSDLSFYLMFIKNGSDDEWSTHDRRELEKVLGKKLASYEHANTY</sequence>
<evidence type="ECO:0000256" key="1">
    <source>
        <dbReference type="SAM" id="MobiDB-lite"/>
    </source>
</evidence>
<dbReference type="Proteomes" id="UP000092583">
    <property type="component" value="Unassembled WGS sequence"/>
</dbReference>
<reference evidence="2 3" key="1">
    <citation type="submission" date="2013-07" db="EMBL/GenBank/DDBJ databases">
        <title>The Genome Sequence of Kwoniella mangroviensis CBS10435.</title>
        <authorList>
            <consortium name="The Broad Institute Genome Sequencing Platform"/>
            <person name="Cuomo C."/>
            <person name="Litvintseva A."/>
            <person name="Chen Y."/>
            <person name="Heitman J."/>
            <person name="Sun S."/>
            <person name="Springer D."/>
            <person name="Dromer F."/>
            <person name="Young S.K."/>
            <person name="Zeng Q."/>
            <person name="Gargeya S."/>
            <person name="Fitzgerald M."/>
            <person name="Abouelleil A."/>
            <person name="Alvarado L."/>
            <person name="Berlin A.M."/>
            <person name="Chapman S.B."/>
            <person name="Dewar J."/>
            <person name="Goldberg J."/>
            <person name="Griggs A."/>
            <person name="Gujja S."/>
            <person name="Hansen M."/>
            <person name="Howarth C."/>
            <person name="Imamovic A."/>
            <person name="Larimer J."/>
            <person name="McCowan C."/>
            <person name="Murphy C."/>
            <person name="Pearson M."/>
            <person name="Priest M."/>
            <person name="Roberts A."/>
            <person name="Saif S."/>
            <person name="Shea T."/>
            <person name="Sykes S."/>
            <person name="Wortman J."/>
            <person name="Nusbaum C."/>
            <person name="Birren B."/>
        </authorList>
    </citation>
    <scope>NUCLEOTIDE SEQUENCE [LARGE SCALE GENOMIC DNA]</scope>
    <source>
        <strain evidence="2 3">CBS 10435</strain>
    </source>
</reference>
<keyword evidence="3" id="KW-1185">Reference proteome</keyword>
<dbReference type="EMBL" id="KI669467">
    <property type="protein sequence ID" value="OCF55239.1"/>
    <property type="molecule type" value="Genomic_DNA"/>
</dbReference>
<reference evidence="3" key="2">
    <citation type="submission" date="2013-12" db="EMBL/GenBank/DDBJ databases">
        <title>Evolution of pathogenesis and genome organization in the Tremellales.</title>
        <authorList>
            <person name="Cuomo C."/>
            <person name="Litvintseva A."/>
            <person name="Heitman J."/>
            <person name="Chen Y."/>
            <person name="Sun S."/>
            <person name="Springer D."/>
            <person name="Dromer F."/>
            <person name="Young S."/>
            <person name="Zeng Q."/>
            <person name="Chapman S."/>
            <person name="Gujja S."/>
            <person name="Saif S."/>
            <person name="Birren B."/>
        </authorList>
    </citation>
    <scope>NUCLEOTIDE SEQUENCE [LARGE SCALE GENOMIC DNA]</scope>
    <source>
        <strain evidence="3">CBS 10435</strain>
    </source>
</reference>